<reference evidence="7 8" key="1">
    <citation type="journal article" date="2008" name="Nature">
        <title>The genome of Laccaria bicolor provides insights into mycorrhizal symbiosis.</title>
        <authorList>
            <person name="Martin F."/>
            <person name="Aerts A."/>
            <person name="Ahren D."/>
            <person name="Brun A."/>
            <person name="Danchin E.G.J."/>
            <person name="Duchaussoy F."/>
            <person name="Gibon J."/>
            <person name="Kohler A."/>
            <person name="Lindquist E."/>
            <person name="Pereda V."/>
            <person name="Salamov A."/>
            <person name="Shapiro H.J."/>
            <person name="Wuyts J."/>
            <person name="Blaudez D."/>
            <person name="Buee M."/>
            <person name="Brokstein P."/>
            <person name="Canbaeck B."/>
            <person name="Cohen D."/>
            <person name="Courty P.E."/>
            <person name="Coutinho P.M."/>
            <person name="Delaruelle C."/>
            <person name="Detter J.C."/>
            <person name="Deveau A."/>
            <person name="DiFazio S."/>
            <person name="Duplessis S."/>
            <person name="Fraissinet-Tachet L."/>
            <person name="Lucic E."/>
            <person name="Frey-Klett P."/>
            <person name="Fourrey C."/>
            <person name="Feussner I."/>
            <person name="Gay G."/>
            <person name="Grimwood J."/>
            <person name="Hoegger P.J."/>
            <person name="Jain P."/>
            <person name="Kilaru S."/>
            <person name="Labbe J."/>
            <person name="Lin Y.C."/>
            <person name="Legue V."/>
            <person name="Le Tacon F."/>
            <person name="Marmeisse R."/>
            <person name="Melayah D."/>
            <person name="Montanini B."/>
            <person name="Muratet M."/>
            <person name="Nehls U."/>
            <person name="Niculita-Hirzel H."/>
            <person name="Oudot-Le Secq M.P."/>
            <person name="Peter M."/>
            <person name="Quesneville H."/>
            <person name="Rajashekar B."/>
            <person name="Reich M."/>
            <person name="Rouhier N."/>
            <person name="Schmutz J."/>
            <person name="Yin T."/>
            <person name="Chalot M."/>
            <person name="Henrissat B."/>
            <person name="Kuees U."/>
            <person name="Lucas S."/>
            <person name="Van de Peer Y."/>
            <person name="Podila G.K."/>
            <person name="Polle A."/>
            <person name="Pukkila P.J."/>
            <person name="Richardson P.M."/>
            <person name="Rouze P."/>
            <person name="Sanders I.R."/>
            <person name="Stajich J.E."/>
            <person name="Tunlid A."/>
            <person name="Tuskan G."/>
            <person name="Grigoriev I.V."/>
        </authorList>
    </citation>
    <scope>NUCLEOTIDE SEQUENCE [LARGE SCALE GENOMIC DNA]</scope>
    <source>
        <strain evidence="8">S238N-H82 / ATCC MYA-4686</strain>
    </source>
</reference>
<dbReference type="GO" id="GO:0071944">
    <property type="term" value="C:cell periphery"/>
    <property type="evidence" value="ECO:0007669"/>
    <property type="project" value="UniProtKB-ARBA"/>
</dbReference>
<dbReference type="Proteomes" id="UP000001194">
    <property type="component" value="Unassembled WGS sequence"/>
</dbReference>
<comment type="subcellular location">
    <subcellularLocation>
        <location evidence="1">Membrane</location>
        <topology evidence="1">Single-pass membrane protein</topology>
    </subcellularLocation>
</comment>
<keyword evidence="4 6" id="KW-0472">Membrane</keyword>
<dbReference type="HOGENOM" id="CLU_515866_0_0_1"/>
<dbReference type="RefSeq" id="XP_001886301.1">
    <property type="nucleotide sequence ID" value="XM_001886266.1"/>
</dbReference>
<dbReference type="PANTHER" id="PTHR15549">
    <property type="entry name" value="PAIRED IMMUNOGLOBULIN-LIKE TYPE 2 RECEPTOR"/>
    <property type="match status" value="1"/>
</dbReference>
<keyword evidence="2 6" id="KW-0812">Transmembrane</keyword>
<evidence type="ECO:0000256" key="2">
    <source>
        <dbReference type="ARBA" id="ARBA00022692"/>
    </source>
</evidence>
<feature type="region of interest" description="Disordered" evidence="5">
    <location>
        <begin position="503"/>
        <end position="528"/>
    </location>
</feature>
<dbReference type="KEGG" id="lbc:LACBIDRAFT_331842"/>
<protein>
    <submittedName>
        <fullName evidence="7">Predicted protein</fullName>
    </submittedName>
</protein>
<accession>B0DQR0</accession>
<evidence type="ECO:0000313" key="8">
    <source>
        <dbReference type="Proteomes" id="UP000001194"/>
    </source>
</evidence>
<evidence type="ECO:0000256" key="1">
    <source>
        <dbReference type="ARBA" id="ARBA00004167"/>
    </source>
</evidence>
<evidence type="ECO:0000256" key="3">
    <source>
        <dbReference type="ARBA" id="ARBA00022989"/>
    </source>
</evidence>
<dbReference type="GeneID" id="6081943"/>
<name>B0DQR0_LACBS</name>
<organism evidence="8">
    <name type="scientific">Laccaria bicolor (strain S238N-H82 / ATCC MYA-4686)</name>
    <name type="common">Bicoloured deceiver</name>
    <name type="synonym">Laccaria laccata var. bicolor</name>
    <dbReference type="NCBI Taxonomy" id="486041"/>
    <lineage>
        <taxon>Eukaryota</taxon>
        <taxon>Fungi</taxon>
        <taxon>Dikarya</taxon>
        <taxon>Basidiomycota</taxon>
        <taxon>Agaricomycotina</taxon>
        <taxon>Agaricomycetes</taxon>
        <taxon>Agaricomycetidae</taxon>
        <taxon>Agaricales</taxon>
        <taxon>Agaricineae</taxon>
        <taxon>Hydnangiaceae</taxon>
        <taxon>Laccaria</taxon>
    </lineage>
</organism>
<keyword evidence="3 6" id="KW-1133">Transmembrane helix</keyword>
<keyword evidence="8" id="KW-1185">Reference proteome</keyword>
<dbReference type="OrthoDB" id="3263231at2759"/>
<feature type="transmembrane region" description="Helical" evidence="6">
    <location>
        <begin position="227"/>
        <end position="252"/>
    </location>
</feature>
<dbReference type="EMBL" id="DS547126">
    <property type="protein sequence ID" value="EDR03160.1"/>
    <property type="molecule type" value="Genomic_DNA"/>
</dbReference>
<sequence length="528" mass="54755">MCIEFRGCRFSVFSIYEKLFLNAILPWSRIERELSVRDYYQYVDVEEHGFPLRRQVLPDGHGSEQAIACVERHKEAFASPLVNVVVIVRSCSSWHRRMSSLPPVLSPTSLSLPVLSTTTASDTTHSSLSGSLLLLTSSPPIPSSQSSIPPSSSSSSESLSSSSSSSSSSSPSLTTLTESSTSIWTSASVTTSNGQVFTTFIQVSTVVGPGSVITNGSSHNNKSSTNVGAIVGGVVGGVGGLALIVLIVFFLLRRRRNNLDDFDGNFDPARLQHHGGGGGGGTLPQVNLDDDQLLNEDDGMGGRLAGSTIGGGIVTPFTYNPQQQEMANAYPAATASPLLGAGVAGYGAYGQQQQQDPRALSPTRSAFLNQGPSTVSDHSSSHGVSPYAPPIGRGPSPGPSVARTNTTNSSGGAGGNAGVGAGAGAYYNNPRSAKEMEALGMRGGGAHVVNPSQDGEYSQHAGVGEAAHQAYLAGGPSSSNYAAGGRPESVVVHRDGGRVPVIGGEEEEHVVEAEIPPTYDSLPAEERM</sequence>
<feature type="compositionally biased region" description="Polar residues" evidence="5">
    <location>
        <begin position="362"/>
        <end position="383"/>
    </location>
</feature>
<feature type="region of interest" description="Disordered" evidence="5">
    <location>
        <begin position="139"/>
        <end position="173"/>
    </location>
</feature>
<dbReference type="InParanoid" id="B0DQR0"/>
<dbReference type="GO" id="GO:0016020">
    <property type="term" value="C:membrane"/>
    <property type="evidence" value="ECO:0007669"/>
    <property type="project" value="UniProtKB-SubCell"/>
</dbReference>
<dbReference type="AlphaFoldDB" id="B0DQR0"/>
<feature type="region of interest" description="Disordered" evidence="5">
    <location>
        <begin position="350"/>
        <end position="416"/>
    </location>
</feature>
<evidence type="ECO:0000313" key="7">
    <source>
        <dbReference type="EMBL" id="EDR03160.1"/>
    </source>
</evidence>
<dbReference type="InterPro" id="IPR051694">
    <property type="entry name" value="Immunoregulatory_rcpt-like"/>
</dbReference>
<evidence type="ECO:0000256" key="5">
    <source>
        <dbReference type="SAM" id="MobiDB-lite"/>
    </source>
</evidence>
<proteinExistence type="predicted"/>
<evidence type="ECO:0000256" key="4">
    <source>
        <dbReference type="ARBA" id="ARBA00023136"/>
    </source>
</evidence>
<gene>
    <name evidence="7" type="ORF">LACBIDRAFT_331842</name>
</gene>
<evidence type="ECO:0000256" key="6">
    <source>
        <dbReference type="SAM" id="Phobius"/>
    </source>
</evidence>